<gene>
    <name evidence="2" type="ORF">EDF62_1218</name>
</gene>
<proteinExistence type="predicted"/>
<dbReference type="RefSeq" id="WP_133616335.1">
    <property type="nucleotide sequence ID" value="NZ_CP080492.1"/>
</dbReference>
<dbReference type="EMBL" id="SNYA01000003">
    <property type="protein sequence ID" value="TDP93239.1"/>
    <property type="molecule type" value="Genomic_DNA"/>
</dbReference>
<dbReference type="Pfam" id="PF05258">
    <property type="entry name" value="DciA"/>
    <property type="match status" value="1"/>
</dbReference>
<keyword evidence="3" id="KW-1185">Reference proteome</keyword>
<sequence length="162" mass="17885">MEPPKELGFASEAYLRAKAVWKGTPIRRRRRVGSDGPGGEAFGVGRDPRALADVLATMAGEMGWSSELEQARIIGEWSEFAGEATAEHTTVIGISHGVLQIQCDSTTWATELRRLRAEMLTRLLREYPDAEIRDVRFLAPGAPSWRHGPRTVPGRGPRDTYG</sequence>
<protein>
    <submittedName>
        <fullName evidence="2">Uncharacterized protein DUF721</fullName>
    </submittedName>
</protein>
<evidence type="ECO:0000313" key="2">
    <source>
        <dbReference type="EMBL" id="TDP93239.1"/>
    </source>
</evidence>
<evidence type="ECO:0000256" key="1">
    <source>
        <dbReference type="SAM" id="MobiDB-lite"/>
    </source>
</evidence>
<name>A0A4R6S125_9MICO</name>
<dbReference type="OrthoDB" id="5516926at2"/>
<accession>A0A4R6S125</accession>
<reference evidence="2 3" key="1">
    <citation type="submission" date="2019-03" db="EMBL/GenBank/DDBJ databases">
        <title>Genomic analyses of the natural microbiome of Caenorhabditis elegans.</title>
        <authorList>
            <person name="Samuel B."/>
        </authorList>
    </citation>
    <scope>NUCLEOTIDE SEQUENCE [LARGE SCALE GENOMIC DNA]</scope>
    <source>
        <strain evidence="2 3">JUb18</strain>
    </source>
</reference>
<dbReference type="PANTHER" id="PTHR36456">
    <property type="entry name" value="UPF0232 PROTEIN SCO3875"/>
    <property type="match status" value="1"/>
</dbReference>
<dbReference type="Proteomes" id="UP000295601">
    <property type="component" value="Unassembled WGS sequence"/>
</dbReference>
<dbReference type="PANTHER" id="PTHR36456:SF1">
    <property type="entry name" value="UPF0232 PROTEIN SCO3875"/>
    <property type="match status" value="1"/>
</dbReference>
<organism evidence="2 3">
    <name type="scientific">Leucobacter luti</name>
    <dbReference type="NCBI Taxonomy" id="340320"/>
    <lineage>
        <taxon>Bacteria</taxon>
        <taxon>Bacillati</taxon>
        <taxon>Actinomycetota</taxon>
        <taxon>Actinomycetes</taxon>
        <taxon>Micrococcales</taxon>
        <taxon>Microbacteriaceae</taxon>
        <taxon>Leucobacter</taxon>
    </lineage>
</organism>
<evidence type="ECO:0000313" key="3">
    <source>
        <dbReference type="Proteomes" id="UP000295601"/>
    </source>
</evidence>
<dbReference type="AlphaFoldDB" id="A0A4R6S125"/>
<dbReference type="InterPro" id="IPR007922">
    <property type="entry name" value="DciA-like"/>
</dbReference>
<feature type="region of interest" description="Disordered" evidence="1">
    <location>
        <begin position="143"/>
        <end position="162"/>
    </location>
</feature>
<comment type="caution">
    <text evidence="2">The sequence shown here is derived from an EMBL/GenBank/DDBJ whole genome shotgun (WGS) entry which is preliminary data.</text>
</comment>